<dbReference type="OrthoDB" id="6400671at2"/>
<protein>
    <submittedName>
        <fullName evidence="2">Flp pilus assembly protein CpaB</fullName>
    </submittedName>
</protein>
<dbReference type="AlphaFoldDB" id="A0A2U3BEL1"/>
<comment type="caution">
    <text evidence="2">The sequence shown here is derived from an EMBL/GenBank/DDBJ whole genome shotgun (WGS) entry which is preliminary data.</text>
</comment>
<evidence type="ECO:0000259" key="1">
    <source>
        <dbReference type="Pfam" id="PF16976"/>
    </source>
</evidence>
<dbReference type="EMBL" id="QFWT01000001">
    <property type="protein sequence ID" value="PWI35225.1"/>
    <property type="molecule type" value="Genomic_DNA"/>
</dbReference>
<dbReference type="CDD" id="cd11614">
    <property type="entry name" value="SAF_CpaB_FlgA_like"/>
    <property type="match status" value="1"/>
</dbReference>
<reference evidence="2 3" key="1">
    <citation type="submission" date="2018-05" db="EMBL/GenBank/DDBJ databases">
        <title>Vibrio limimaris sp. nov., isolated from marine sediment.</title>
        <authorList>
            <person name="Li C.-M."/>
        </authorList>
    </citation>
    <scope>NUCLEOTIDE SEQUENCE [LARGE SCALE GENOMIC DNA]</scope>
    <source>
        <strain evidence="2 3">E4404</strain>
    </source>
</reference>
<name>A0A2U3BEL1_9VIBR</name>
<organism evidence="2 3">
    <name type="scientific">Vibrio albus</name>
    <dbReference type="NCBI Taxonomy" id="2200953"/>
    <lineage>
        <taxon>Bacteria</taxon>
        <taxon>Pseudomonadati</taxon>
        <taxon>Pseudomonadota</taxon>
        <taxon>Gammaproteobacteria</taxon>
        <taxon>Vibrionales</taxon>
        <taxon>Vibrionaceae</taxon>
        <taxon>Vibrio</taxon>
    </lineage>
</organism>
<dbReference type="InterPro" id="IPR017592">
    <property type="entry name" value="Pilus_assmbl_Flp-typ_CpaB"/>
</dbReference>
<evidence type="ECO:0000313" key="3">
    <source>
        <dbReference type="Proteomes" id="UP000245362"/>
    </source>
</evidence>
<proteinExistence type="predicted"/>
<keyword evidence="3" id="KW-1185">Reference proteome</keyword>
<dbReference type="Pfam" id="PF16976">
    <property type="entry name" value="RcpC"/>
    <property type="match status" value="1"/>
</dbReference>
<evidence type="ECO:0000313" key="2">
    <source>
        <dbReference type="EMBL" id="PWI35225.1"/>
    </source>
</evidence>
<accession>A0A2U3BEL1</accession>
<gene>
    <name evidence="2" type="primary">cpaB</name>
    <name evidence="2" type="ORF">DI392_02870</name>
</gene>
<feature type="domain" description="Flp pilus assembly protein RcpC/CpaB" evidence="1">
    <location>
        <begin position="119"/>
        <end position="229"/>
    </location>
</feature>
<dbReference type="Proteomes" id="UP000245362">
    <property type="component" value="Unassembled WGS sequence"/>
</dbReference>
<sequence length="267" mass="28978">MNLKVLLPVAVIAMGAGLYGLSGNLVQNTEKPQEKLAEAPKQLRIWLTKNTLQPGQVVTNRDLETRLVSESEANQHGLVNDTNIEFVKGMVAGEELEPGQWITNRDFIHPDDPAYVELTVSQGMVPYAVKVEPETIIGGVITQGSLVDIVALSSVSQNMASENTVRGLQSVSLSPILMAIKVLQVQSYIPTEVEKVTSKEVDTDVTMVLELSQEQLAKLIIAKKIAQLEVHKSLGAVEAKRLRANSGDVIPGYQAIKEFRAGATSIK</sequence>
<dbReference type="RefSeq" id="WP_109318377.1">
    <property type="nucleotide sequence ID" value="NZ_QFWT01000001.1"/>
</dbReference>
<dbReference type="InterPro" id="IPR031571">
    <property type="entry name" value="RcpC_dom"/>
</dbReference>
<dbReference type="NCBIfam" id="TIGR03177">
    <property type="entry name" value="pilus_cpaB"/>
    <property type="match status" value="1"/>
</dbReference>